<reference evidence="2" key="1">
    <citation type="submission" date="2023-07" db="EMBL/GenBank/DDBJ databases">
        <authorList>
            <consortium name="AG Swart"/>
            <person name="Singh M."/>
            <person name="Singh A."/>
            <person name="Seah K."/>
            <person name="Emmerich C."/>
        </authorList>
    </citation>
    <scope>NUCLEOTIDE SEQUENCE</scope>
    <source>
        <strain evidence="2">DP1</strain>
    </source>
</reference>
<dbReference type="Proteomes" id="UP001295684">
    <property type="component" value="Unassembled WGS sequence"/>
</dbReference>
<keyword evidence="3" id="KW-1185">Reference proteome</keyword>
<evidence type="ECO:0000313" key="2">
    <source>
        <dbReference type="EMBL" id="CAI2379687.1"/>
    </source>
</evidence>
<gene>
    <name evidence="2" type="ORF">ECRASSUSDP1_LOCUS21100</name>
</gene>
<keyword evidence="1" id="KW-0732">Signal</keyword>
<evidence type="ECO:0000313" key="3">
    <source>
        <dbReference type="Proteomes" id="UP001295684"/>
    </source>
</evidence>
<organism evidence="2 3">
    <name type="scientific">Euplotes crassus</name>
    <dbReference type="NCBI Taxonomy" id="5936"/>
    <lineage>
        <taxon>Eukaryota</taxon>
        <taxon>Sar</taxon>
        <taxon>Alveolata</taxon>
        <taxon>Ciliophora</taxon>
        <taxon>Intramacronucleata</taxon>
        <taxon>Spirotrichea</taxon>
        <taxon>Hypotrichia</taxon>
        <taxon>Euplotida</taxon>
        <taxon>Euplotidae</taxon>
        <taxon>Moneuplotes</taxon>
    </lineage>
</organism>
<comment type="caution">
    <text evidence="2">The sequence shown here is derived from an EMBL/GenBank/DDBJ whole genome shotgun (WGS) entry which is preliminary data.</text>
</comment>
<sequence>MLDWHRFFDIVHFISLLVIAHDTMGSRAKDILPHSRLLILSTNLGLCSILRGAQRTRGKPFLFSGFCSTTPTTLTALLCSDICRLRIPAVTCTGLQLRLEAFFSNSRFPYFSPYNLSSRVYRLPSYICGLERAFRARPCISLCLNSQKYLTDMKLNSGYRN</sequence>
<evidence type="ECO:0000256" key="1">
    <source>
        <dbReference type="SAM" id="SignalP"/>
    </source>
</evidence>
<feature type="chain" id="PRO_5042213346" description="Secreted protein" evidence="1">
    <location>
        <begin position="29"/>
        <end position="161"/>
    </location>
</feature>
<proteinExistence type="predicted"/>
<evidence type="ECO:0008006" key="4">
    <source>
        <dbReference type="Google" id="ProtNLM"/>
    </source>
</evidence>
<accession>A0AAD2D453</accession>
<name>A0AAD2D453_EUPCR</name>
<dbReference type="EMBL" id="CAMPGE010021542">
    <property type="protein sequence ID" value="CAI2379687.1"/>
    <property type="molecule type" value="Genomic_DNA"/>
</dbReference>
<feature type="signal peptide" evidence="1">
    <location>
        <begin position="1"/>
        <end position="28"/>
    </location>
</feature>
<dbReference type="AlphaFoldDB" id="A0AAD2D453"/>
<protein>
    <recommendedName>
        <fullName evidence="4">Secreted protein</fullName>
    </recommendedName>
</protein>